<evidence type="ECO:0000313" key="2">
    <source>
        <dbReference type="EMBL" id="KAK5988502.1"/>
    </source>
</evidence>
<protein>
    <submittedName>
        <fullName evidence="2">Uncharacterized protein</fullName>
    </submittedName>
</protein>
<proteinExistence type="predicted"/>
<feature type="transmembrane region" description="Helical" evidence="1">
    <location>
        <begin position="57"/>
        <end position="76"/>
    </location>
</feature>
<keyword evidence="1" id="KW-0812">Transmembrane</keyword>
<accession>A0ABR0S9I1</accession>
<keyword evidence="1" id="KW-1133">Transmembrane helix</keyword>
<keyword evidence="3" id="KW-1185">Reference proteome</keyword>
<dbReference type="EMBL" id="JAVFKD010000015">
    <property type="protein sequence ID" value="KAK5988502.1"/>
    <property type="molecule type" value="Genomic_DNA"/>
</dbReference>
<organism evidence="2 3">
    <name type="scientific">Cladobotryum mycophilum</name>
    <dbReference type="NCBI Taxonomy" id="491253"/>
    <lineage>
        <taxon>Eukaryota</taxon>
        <taxon>Fungi</taxon>
        <taxon>Dikarya</taxon>
        <taxon>Ascomycota</taxon>
        <taxon>Pezizomycotina</taxon>
        <taxon>Sordariomycetes</taxon>
        <taxon>Hypocreomycetidae</taxon>
        <taxon>Hypocreales</taxon>
        <taxon>Hypocreaceae</taxon>
        <taxon>Cladobotryum</taxon>
    </lineage>
</organism>
<evidence type="ECO:0000256" key="1">
    <source>
        <dbReference type="SAM" id="Phobius"/>
    </source>
</evidence>
<sequence length="120" mass="13453">MAVPSRFRGKRRLVLSIALQFANRRFAFAFVVVSALVAKVIHIYSHRSALPMAHLLLWGYSFFAQDMALLVVVCLLLDQQMFSFGGSWLGLAIANLTSIFVTYVVVPRLPKNSAFKGFED</sequence>
<keyword evidence="1" id="KW-0472">Membrane</keyword>
<feature type="transmembrane region" description="Helical" evidence="1">
    <location>
        <begin position="88"/>
        <end position="106"/>
    </location>
</feature>
<evidence type="ECO:0000313" key="3">
    <source>
        <dbReference type="Proteomes" id="UP001338125"/>
    </source>
</evidence>
<reference evidence="2 3" key="1">
    <citation type="submission" date="2024-01" db="EMBL/GenBank/DDBJ databases">
        <title>Complete genome of Cladobotryum mycophilum ATHUM6906.</title>
        <authorList>
            <person name="Christinaki A.C."/>
            <person name="Myridakis A.I."/>
            <person name="Kouvelis V.N."/>
        </authorList>
    </citation>
    <scope>NUCLEOTIDE SEQUENCE [LARGE SCALE GENOMIC DNA]</scope>
    <source>
        <strain evidence="2 3">ATHUM6906</strain>
    </source>
</reference>
<comment type="caution">
    <text evidence="2">The sequence shown here is derived from an EMBL/GenBank/DDBJ whole genome shotgun (WGS) entry which is preliminary data.</text>
</comment>
<feature type="transmembrane region" description="Helical" evidence="1">
    <location>
        <begin position="26"/>
        <end position="45"/>
    </location>
</feature>
<name>A0ABR0S9I1_9HYPO</name>
<dbReference type="Proteomes" id="UP001338125">
    <property type="component" value="Unassembled WGS sequence"/>
</dbReference>
<gene>
    <name evidence="2" type="ORF">PT974_09985</name>
</gene>